<dbReference type="Pfam" id="PF00067">
    <property type="entry name" value="p450"/>
    <property type="match status" value="1"/>
</dbReference>
<dbReference type="InterPro" id="IPR050665">
    <property type="entry name" value="Cytochrome_P450_Monooxygen"/>
</dbReference>
<evidence type="ECO:0000256" key="11">
    <source>
        <dbReference type="SAM" id="Phobius"/>
    </source>
</evidence>
<feature type="transmembrane region" description="Helical" evidence="11">
    <location>
        <begin position="7"/>
        <end position="24"/>
    </location>
</feature>
<dbReference type="GO" id="GO:0016705">
    <property type="term" value="F:oxidoreductase activity, acting on paired donors, with incorporation or reduction of molecular oxygen"/>
    <property type="evidence" value="ECO:0007669"/>
    <property type="project" value="InterPro"/>
</dbReference>
<keyword evidence="9" id="KW-0503">Monooxygenase</keyword>
<evidence type="ECO:0000313" key="12">
    <source>
        <dbReference type="EMBL" id="KAG8386771.1"/>
    </source>
</evidence>
<dbReference type="GO" id="GO:0020037">
    <property type="term" value="F:heme binding"/>
    <property type="evidence" value="ECO:0007669"/>
    <property type="project" value="InterPro"/>
</dbReference>
<dbReference type="PANTHER" id="PTHR24282:SF273">
    <property type="entry name" value="CYTOCHROME P450 CYP72A219-LIKE"/>
    <property type="match status" value="1"/>
</dbReference>
<evidence type="ECO:0000256" key="7">
    <source>
        <dbReference type="ARBA" id="ARBA00023002"/>
    </source>
</evidence>
<dbReference type="GO" id="GO:0004497">
    <property type="term" value="F:monooxygenase activity"/>
    <property type="evidence" value="ECO:0007669"/>
    <property type="project" value="UniProtKB-KW"/>
</dbReference>
<dbReference type="EMBL" id="WHWC01000003">
    <property type="protein sequence ID" value="KAG8386771.1"/>
    <property type="molecule type" value="Genomic_DNA"/>
</dbReference>
<proteinExistence type="inferred from homology"/>
<comment type="similarity">
    <text evidence="2">Belongs to the cytochrome P450 family.</text>
</comment>
<evidence type="ECO:0000313" key="13">
    <source>
        <dbReference type="Proteomes" id="UP000826271"/>
    </source>
</evidence>
<evidence type="ECO:0008006" key="14">
    <source>
        <dbReference type="Google" id="ProtNLM"/>
    </source>
</evidence>
<evidence type="ECO:0000256" key="6">
    <source>
        <dbReference type="ARBA" id="ARBA00022989"/>
    </source>
</evidence>
<dbReference type="InterPro" id="IPR036396">
    <property type="entry name" value="Cyt_P450_sf"/>
</dbReference>
<evidence type="ECO:0000256" key="10">
    <source>
        <dbReference type="ARBA" id="ARBA00023136"/>
    </source>
</evidence>
<gene>
    <name evidence="12" type="ORF">BUALT_Bualt03G0183600</name>
</gene>
<comment type="subcellular location">
    <subcellularLocation>
        <location evidence="1">Membrane</location>
    </subcellularLocation>
</comment>
<keyword evidence="4 11" id="KW-0812">Transmembrane</keyword>
<keyword evidence="10 11" id="KW-0472">Membrane</keyword>
<dbReference type="Proteomes" id="UP000826271">
    <property type="component" value="Unassembled WGS sequence"/>
</dbReference>
<keyword evidence="5" id="KW-0479">Metal-binding</keyword>
<evidence type="ECO:0000256" key="1">
    <source>
        <dbReference type="ARBA" id="ARBA00004370"/>
    </source>
</evidence>
<evidence type="ECO:0000256" key="4">
    <source>
        <dbReference type="ARBA" id="ARBA00022692"/>
    </source>
</evidence>
<comment type="caution">
    <text evidence="12">The sequence shown here is derived from an EMBL/GenBank/DDBJ whole genome shotgun (WGS) entry which is preliminary data.</text>
</comment>
<evidence type="ECO:0000256" key="5">
    <source>
        <dbReference type="ARBA" id="ARBA00022723"/>
    </source>
</evidence>
<evidence type="ECO:0000256" key="9">
    <source>
        <dbReference type="ARBA" id="ARBA00023033"/>
    </source>
</evidence>
<dbReference type="Gene3D" id="1.20.120.990">
    <property type="entry name" value="Glycosyltransferase family 88, C-terminal domain"/>
    <property type="match status" value="1"/>
</dbReference>
<keyword evidence="3" id="KW-0349">Heme</keyword>
<organism evidence="12 13">
    <name type="scientific">Buddleja alternifolia</name>
    <dbReference type="NCBI Taxonomy" id="168488"/>
    <lineage>
        <taxon>Eukaryota</taxon>
        <taxon>Viridiplantae</taxon>
        <taxon>Streptophyta</taxon>
        <taxon>Embryophyta</taxon>
        <taxon>Tracheophyta</taxon>
        <taxon>Spermatophyta</taxon>
        <taxon>Magnoliopsida</taxon>
        <taxon>eudicotyledons</taxon>
        <taxon>Gunneridae</taxon>
        <taxon>Pentapetalae</taxon>
        <taxon>asterids</taxon>
        <taxon>lamiids</taxon>
        <taxon>Lamiales</taxon>
        <taxon>Scrophulariaceae</taxon>
        <taxon>Buddlejeae</taxon>
        <taxon>Buddleja</taxon>
    </lineage>
</organism>
<evidence type="ECO:0000256" key="3">
    <source>
        <dbReference type="ARBA" id="ARBA00022617"/>
    </source>
</evidence>
<name>A0AAV6XUU2_9LAMI</name>
<keyword evidence="7" id="KW-0560">Oxidoreductase</keyword>
<dbReference type="InterPro" id="IPR001128">
    <property type="entry name" value="Cyt_P450"/>
</dbReference>
<dbReference type="GO" id="GO:0005506">
    <property type="term" value="F:iron ion binding"/>
    <property type="evidence" value="ECO:0007669"/>
    <property type="project" value="InterPro"/>
</dbReference>
<keyword evidence="6 11" id="KW-1133">Transmembrane helix</keyword>
<accession>A0AAV6XUU2</accession>
<evidence type="ECO:0000256" key="2">
    <source>
        <dbReference type="ARBA" id="ARBA00010617"/>
    </source>
</evidence>
<reference evidence="12" key="1">
    <citation type="submission" date="2019-10" db="EMBL/GenBank/DDBJ databases">
        <authorList>
            <person name="Zhang R."/>
            <person name="Pan Y."/>
            <person name="Wang J."/>
            <person name="Ma R."/>
            <person name="Yu S."/>
        </authorList>
    </citation>
    <scope>NUCLEOTIDE SEQUENCE</scope>
    <source>
        <strain evidence="12">LA-IB0</strain>
        <tissue evidence="12">Leaf</tissue>
    </source>
</reference>
<keyword evidence="13" id="KW-1185">Reference proteome</keyword>
<evidence type="ECO:0000256" key="8">
    <source>
        <dbReference type="ARBA" id="ARBA00023004"/>
    </source>
</evidence>
<dbReference type="AlphaFoldDB" id="A0AAV6XUU2"/>
<dbReference type="PANTHER" id="PTHR24282">
    <property type="entry name" value="CYTOCHROME P450 FAMILY MEMBER"/>
    <property type="match status" value="1"/>
</dbReference>
<protein>
    <recommendedName>
        <fullName evidence="14">Cytochrome P450</fullName>
    </recommendedName>
</protein>
<dbReference type="SUPFAM" id="SSF48264">
    <property type="entry name" value="Cytochrome P450"/>
    <property type="match status" value="1"/>
</dbReference>
<keyword evidence="8" id="KW-0408">Iron</keyword>
<dbReference type="GO" id="GO:0016020">
    <property type="term" value="C:membrane"/>
    <property type="evidence" value="ECO:0007669"/>
    <property type="project" value="UniProtKB-SubCell"/>
</dbReference>
<sequence>MEIIIEYQIVSACLALVVLIYYTWRILDWAYITPKTLGKRLRKQGFKGNSYKLVSGDLKEMLQMIEEANSKPINLDDDIKRRVLAFFINIFQKYGALLLYVCWQFYAWSTPTVLITEAKLIKELMIPAFYLSCGEVLNKWEKSHSPEGSGEVDVWPYLQNLSSDAICRTAFGSSYQEGRNIFELQKEQAEYVIKASRSIYIPGWRRMTEIEKEVQSSIRGIINKRIKAMKAGDANNEDLLGILLESNFHEIEQHGNKSFGMTIAEVIEECKVFYFAGQETTSVLLVWALVY</sequence>